<evidence type="ECO:0000313" key="2">
    <source>
        <dbReference type="Proteomes" id="UP001549691"/>
    </source>
</evidence>
<protein>
    <submittedName>
        <fullName evidence="1">Uncharacterized protein</fullName>
    </submittedName>
</protein>
<sequence length="75" mass="7945">MNAVSTDLSAHQLQLLAINALFEQARRGVRGGESCASGLQRIVDLGAQVAVDPLAVSHHEMDDAHAALLYHALLS</sequence>
<accession>A0ABV2TLE8</accession>
<dbReference type="Proteomes" id="UP001549691">
    <property type="component" value="Unassembled WGS sequence"/>
</dbReference>
<proteinExistence type="predicted"/>
<gene>
    <name evidence="1" type="ORF">ABXR19_09245</name>
</gene>
<keyword evidence="2" id="KW-1185">Reference proteome</keyword>
<comment type="caution">
    <text evidence="1">The sequence shown here is derived from an EMBL/GenBank/DDBJ whole genome shotgun (WGS) entry which is preliminary data.</text>
</comment>
<dbReference type="EMBL" id="JBEWZI010000008">
    <property type="protein sequence ID" value="MET7014373.1"/>
    <property type="molecule type" value="Genomic_DNA"/>
</dbReference>
<evidence type="ECO:0000313" key="1">
    <source>
        <dbReference type="EMBL" id="MET7014373.1"/>
    </source>
</evidence>
<organism evidence="1 2">
    <name type="scientific">Uliginosibacterium flavum</name>
    <dbReference type="NCBI Taxonomy" id="1396831"/>
    <lineage>
        <taxon>Bacteria</taxon>
        <taxon>Pseudomonadati</taxon>
        <taxon>Pseudomonadota</taxon>
        <taxon>Betaproteobacteria</taxon>
        <taxon>Rhodocyclales</taxon>
        <taxon>Zoogloeaceae</taxon>
        <taxon>Uliginosibacterium</taxon>
    </lineage>
</organism>
<name>A0ABV2TLE8_9RHOO</name>
<reference evidence="1 2" key="1">
    <citation type="submission" date="2024-07" db="EMBL/GenBank/DDBJ databases">
        <title>Uliginosibacterium flavum JJ3220;KACC:17644.</title>
        <authorList>
            <person name="Kim M.K."/>
        </authorList>
    </citation>
    <scope>NUCLEOTIDE SEQUENCE [LARGE SCALE GENOMIC DNA]</scope>
    <source>
        <strain evidence="1 2">KACC:17644</strain>
    </source>
</reference>
<dbReference type="RefSeq" id="WP_354600835.1">
    <property type="nucleotide sequence ID" value="NZ_JBEWZI010000008.1"/>
</dbReference>